<geneLocation type="mitochondrion" evidence="1"/>
<gene>
    <name evidence="1" type="ORF">ABT39_MTgene1624</name>
</gene>
<reference evidence="1" key="1">
    <citation type="journal article" date="2015" name="Genome Biol. Evol.">
        <title>Organellar Genomes of White Spruce (Picea glauca): Assembly and Annotation.</title>
        <authorList>
            <person name="Jackman S.D."/>
            <person name="Warren R.L."/>
            <person name="Gibb E.A."/>
            <person name="Vandervalk B.P."/>
            <person name="Mohamadi H."/>
            <person name="Chu J."/>
            <person name="Raymond A."/>
            <person name="Pleasance S."/>
            <person name="Coope R."/>
            <person name="Wildung M.R."/>
            <person name="Ritland C.E."/>
            <person name="Bousquet J."/>
            <person name="Jones S.J."/>
            <person name="Bohlmann J."/>
            <person name="Birol I."/>
        </authorList>
    </citation>
    <scope>NUCLEOTIDE SEQUENCE [LARGE SCALE GENOMIC DNA]</scope>
    <source>
        <tissue evidence="1">Flushing bud</tissue>
    </source>
</reference>
<name>A0A117NGB0_PICGL</name>
<accession>A0A117NGB0</accession>
<protein>
    <submittedName>
        <fullName evidence="1">Uncharacterized protein</fullName>
    </submittedName>
</protein>
<dbReference type="EMBL" id="LKAM01000011">
    <property type="protein sequence ID" value="KUM46522.1"/>
    <property type="molecule type" value="Genomic_DNA"/>
</dbReference>
<proteinExistence type="predicted"/>
<sequence length="51" mass="5929">MKRENKWSPIFSFWAAISLRAETSFHSVRKVGWIVAATVWLFRSLRLGCST</sequence>
<comment type="caution">
    <text evidence="1">The sequence shown here is derived from an EMBL/GenBank/DDBJ whole genome shotgun (WGS) entry which is preliminary data.</text>
</comment>
<keyword evidence="1" id="KW-0496">Mitochondrion</keyword>
<organism evidence="1">
    <name type="scientific">Picea glauca</name>
    <name type="common">White spruce</name>
    <name type="synonym">Pinus glauca</name>
    <dbReference type="NCBI Taxonomy" id="3330"/>
    <lineage>
        <taxon>Eukaryota</taxon>
        <taxon>Viridiplantae</taxon>
        <taxon>Streptophyta</taxon>
        <taxon>Embryophyta</taxon>
        <taxon>Tracheophyta</taxon>
        <taxon>Spermatophyta</taxon>
        <taxon>Pinopsida</taxon>
        <taxon>Pinidae</taxon>
        <taxon>Conifers I</taxon>
        <taxon>Pinales</taxon>
        <taxon>Pinaceae</taxon>
        <taxon>Picea</taxon>
    </lineage>
</organism>
<dbReference type="AlphaFoldDB" id="A0A117NGB0"/>
<evidence type="ECO:0000313" key="1">
    <source>
        <dbReference type="EMBL" id="KUM46522.1"/>
    </source>
</evidence>